<feature type="region of interest" description="Disordered" evidence="1">
    <location>
        <begin position="1"/>
        <end position="48"/>
    </location>
</feature>
<proteinExistence type="predicted"/>
<name>A0A158M5S4_9BORD</name>
<dbReference type="Proteomes" id="UP000026682">
    <property type="component" value="Unassembled WGS sequence"/>
</dbReference>
<evidence type="ECO:0000256" key="1">
    <source>
        <dbReference type="SAM" id="MobiDB-lite"/>
    </source>
</evidence>
<gene>
    <name evidence="2" type="ORF">L497_2714</name>
</gene>
<accession>A0A158M5S4</accession>
<evidence type="ECO:0000313" key="3">
    <source>
        <dbReference type="Proteomes" id="UP000026682"/>
    </source>
</evidence>
<organism evidence="2 3">
    <name type="scientific">Bordetella holmesii CDC-H585-BH</name>
    <dbReference type="NCBI Taxonomy" id="1331206"/>
    <lineage>
        <taxon>Bacteria</taxon>
        <taxon>Pseudomonadati</taxon>
        <taxon>Pseudomonadota</taxon>
        <taxon>Betaproteobacteria</taxon>
        <taxon>Burkholderiales</taxon>
        <taxon>Alcaligenaceae</taxon>
        <taxon>Bordetella</taxon>
    </lineage>
</organism>
<dbReference type="AlphaFoldDB" id="A0A158M5S4"/>
<sequence>MQGCQAGISLGGVQGGQSREMHVGGRAAPEPGRPASGDRGNRVGEASL</sequence>
<dbReference type="EMBL" id="JFZZ01000048">
    <property type="protein sequence ID" value="KAK95796.1"/>
    <property type="molecule type" value="Genomic_DNA"/>
</dbReference>
<comment type="caution">
    <text evidence="2">The sequence shown here is derived from an EMBL/GenBank/DDBJ whole genome shotgun (WGS) entry which is preliminary data.</text>
</comment>
<protein>
    <submittedName>
        <fullName evidence="2">Uncharacterized protein</fullName>
    </submittedName>
</protein>
<evidence type="ECO:0000313" key="2">
    <source>
        <dbReference type="EMBL" id="KAK95796.1"/>
    </source>
</evidence>
<dbReference type="PATRIC" id="fig|1331206.3.peg.1297"/>
<reference evidence="2 3" key="1">
    <citation type="submission" date="2014-03" db="EMBL/GenBank/DDBJ databases">
        <title>Genome sequence of Bordetella holmseii.</title>
        <authorList>
            <person name="Harvill E."/>
            <person name="Goodfield L.L."/>
            <person name="Ivanov Y."/>
            <person name="Meyer J.A."/>
            <person name="Newth C."/>
            <person name="Cassiday P."/>
            <person name="Tondella M.L."/>
            <person name="Liao P."/>
            <person name="Zimmerman J."/>
            <person name="Meert K."/>
            <person name="Wessel D."/>
            <person name="Berger J."/>
            <person name="Dean J.M."/>
            <person name="Holubkov R."/>
            <person name="Burr J."/>
            <person name="Liu T."/>
            <person name="Brinkac L.M."/>
            <person name="Sanka R."/>
            <person name="Kim M."/>
            <person name="Losada L."/>
        </authorList>
    </citation>
    <scope>NUCLEOTIDE SEQUENCE [LARGE SCALE GENOMIC DNA]</scope>
    <source>
        <strain evidence="2 3">CDC-H585-BH</strain>
    </source>
</reference>